<protein>
    <submittedName>
        <fullName evidence="2">Uncharacterized protein</fullName>
    </submittedName>
</protein>
<sequence length="37" mass="3867">MPGTPDTFEWWWGPFAPAVQAVATFLLSLGFSGGGAP</sequence>
<evidence type="ECO:0000313" key="2">
    <source>
        <dbReference type="EMBL" id="MDH6284852.1"/>
    </source>
</evidence>
<organism evidence="2 3">
    <name type="scientific">Prescottella agglutinans</name>
    <dbReference type="NCBI Taxonomy" id="1644129"/>
    <lineage>
        <taxon>Bacteria</taxon>
        <taxon>Bacillati</taxon>
        <taxon>Actinomycetota</taxon>
        <taxon>Actinomycetes</taxon>
        <taxon>Mycobacteriales</taxon>
        <taxon>Nocardiaceae</taxon>
        <taxon>Prescottella</taxon>
    </lineage>
</organism>
<gene>
    <name evidence="2" type="ORF">M2280_006115</name>
</gene>
<comment type="caution">
    <text evidence="2">The sequence shown here is derived from an EMBL/GenBank/DDBJ whole genome shotgun (WGS) entry which is preliminary data.</text>
</comment>
<dbReference type="EMBL" id="JARXVC010000028">
    <property type="protein sequence ID" value="MDH6284852.1"/>
    <property type="molecule type" value="Genomic_DNA"/>
</dbReference>
<keyword evidence="1" id="KW-0472">Membrane</keyword>
<reference evidence="2 3" key="1">
    <citation type="submission" date="2023-04" db="EMBL/GenBank/DDBJ databases">
        <title>Forest soil microbial communities from Buena Vista Peninsula, Colon Province, Panama.</title>
        <authorList>
            <person name="Bouskill N."/>
        </authorList>
    </citation>
    <scope>NUCLEOTIDE SEQUENCE [LARGE SCALE GENOMIC DNA]</scope>
    <source>
        <strain evidence="2 3">CFH S0262</strain>
    </source>
</reference>
<feature type="transmembrane region" description="Helical" evidence="1">
    <location>
        <begin position="12"/>
        <end position="31"/>
    </location>
</feature>
<keyword evidence="1" id="KW-1133">Transmembrane helix</keyword>
<accession>A0ABT6MKK1</accession>
<proteinExistence type="predicted"/>
<name>A0ABT6MKK1_9NOCA</name>
<evidence type="ECO:0000256" key="1">
    <source>
        <dbReference type="SAM" id="Phobius"/>
    </source>
</evidence>
<dbReference type="Proteomes" id="UP001160334">
    <property type="component" value="Unassembled WGS sequence"/>
</dbReference>
<keyword evidence="1" id="KW-0812">Transmembrane</keyword>
<keyword evidence="3" id="KW-1185">Reference proteome</keyword>
<evidence type="ECO:0000313" key="3">
    <source>
        <dbReference type="Proteomes" id="UP001160334"/>
    </source>
</evidence>